<name>A0AAV1YK63_LUPLU</name>
<gene>
    <name evidence="3" type="ORF">LLUT_LOCUS34400</name>
</gene>
<evidence type="ECO:0000256" key="1">
    <source>
        <dbReference type="SAM" id="MobiDB-lite"/>
    </source>
</evidence>
<accession>A0AAV1YK63</accession>
<protein>
    <recommendedName>
        <fullName evidence="2">MHD2 domain-containing protein</fullName>
    </recommendedName>
</protein>
<proteinExistence type="predicted"/>
<feature type="compositionally biased region" description="Basic residues" evidence="1">
    <location>
        <begin position="1"/>
        <end position="11"/>
    </location>
</feature>
<dbReference type="AlphaFoldDB" id="A0AAV1YK63"/>
<evidence type="ECO:0000259" key="2">
    <source>
        <dbReference type="PROSITE" id="PS51259"/>
    </source>
</evidence>
<dbReference type="PROSITE" id="PS51259">
    <property type="entry name" value="MHD2"/>
    <property type="match status" value="1"/>
</dbReference>
<organism evidence="3 4">
    <name type="scientific">Lupinus luteus</name>
    <name type="common">European yellow lupine</name>
    <dbReference type="NCBI Taxonomy" id="3873"/>
    <lineage>
        <taxon>Eukaryota</taxon>
        <taxon>Viridiplantae</taxon>
        <taxon>Streptophyta</taxon>
        <taxon>Embryophyta</taxon>
        <taxon>Tracheophyta</taxon>
        <taxon>Spermatophyta</taxon>
        <taxon>Magnoliopsida</taxon>
        <taxon>eudicotyledons</taxon>
        <taxon>Gunneridae</taxon>
        <taxon>Pentapetalae</taxon>
        <taxon>rosids</taxon>
        <taxon>fabids</taxon>
        <taxon>Fabales</taxon>
        <taxon>Fabaceae</taxon>
        <taxon>Papilionoideae</taxon>
        <taxon>50 kb inversion clade</taxon>
        <taxon>genistoids sensu lato</taxon>
        <taxon>core genistoids</taxon>
        <taxon>Genisteae</taxon>
        <taxon>Lupinus</taxon>
    </lineage>
</organism>
<feature type="compositionally biased region" description="Pro residues" evidence="1">
    <location>
        <begin position="17"/>
        <end position="27"/>
    </location>
</feature>
<dbReference type="EMBL" id="CAXHTB010000025">
    <property type="protein sequence ID" value="CAL0333340.1"/>
    <property type="molecule type" value="Genomic_DNA"/>
</dbReference>
<dbReference type="Pfam" id="PF25761">
    <property type="entry name" value="TPR_PATROL1"/>
    <property type="match status" value="1"/>
</dbReference>
<dbReference type="PANTHER" id="PTHR31280">
    <property type="entry name" value="PROTEIN UNC-13 HOMOLOG"/>
    <property type="match status" value="1"/>
</dbReference>
<evidence type="ECO:0000313" key="3">
    <source>
        <dbReference type="EMBL" id="CAL0333340.1"/>
    </source>
</evidence>
<reference evidence="3 4" key="1">
    <citation type="submission" date="2024-03" db="EMBL/GenBank/DDBJ databases">
        <authorList>
            <person name="Martinez-Hernandez J."/>
        </authorList>
    </citation>
    <scope>NUCLEOTIDE SEQUENCE [LARGE SCALE GENOMIC DNA]</scope>
</reference>
<comment type="caution">
    <text evidence="3">The sequence shown here is derived from an EMBL/GenBank/DDBJ whole genome shotgun (WGS) entry which is preliminary data.</text>
</comment>
<dbReference type="InterPro" id="IPR057984">
    <property type="entry name" value="PATROL1_C"/>
</dbReference>
<feature type="compositionally biased region" description="Pro residues" evidence="1">
    <location>
        <begin position="65"/>
        <end position="76"/>
    </location>
</feature>
<feature type="compositionally biased region" description="Low complexity" evidence="1">
    <location>
        <begin position="90"/>
        <end position="103"/>
    </location>
</feature>
<evidence type="ECO:0000313" key="4">
    <source>
        <dbReference type="Proteomes" id="UP001497480"/>
    </source>
</evidence>
<dbReference type="InterPro" id="IPR014772">
    <property type="entry name" value="Munc13_dom-2"/>
</dbReference>
<dbReference type="Proteomes" id="UP001497480">
    <property type="component" value="Unassembled WGS sequence"/>
</dbReference>
<keyword evidence="4" id="KW-1185">Reference proteome</keyword>
<dbReference type="PANTHER" id="PTHR31280:SF22">
    <property type="entry name" value="DUF810 FAMILY PROTEIN"/>
    <property type="match status" value="1"/>
</dbReference>
<feature type="region of interest" description="Disordered" evidence="1">
    <location>
        <begin position="1"/>
        <end position="130"/>
    </location>
</feature>
<dbReference type="InterPro" id="IPR008528">
    <property type="entry name" value="unc-13_homologue"/>
</dbReference>
<feature type="compositionally biased region" description="Pro residues" evidence="1">
    <location>
        <begin position="47"/>
        <end position="57"/>
    </location>
</feature>
<sequence>MGLHSRRRRRHESSPGNFPPLPPPPSISIPLSPLHHHRTRHQSSSGPLPPLSPPPIPDTNHHEPNSPPTSPPPPPLSSRSRRDSYPGPFPSFLSPSSSDPPIFHTRNETCPGPFFDTHHHREESDPSTSYVDHYNCTNKRTLELYYHEQEHNLAWPFHKLNVHGLDHDDIRETAYEIFFTACRSSPGFGGRNAITFYSKHESNNGNEGKGSSVPVSHTSRVKRALGLKMIKSLSQKIMVPSGGGGGGWSSAPCSPLSRGVTSPGKSPRQMSMADVMRVQMLVSEQSDSRLRKTLMRTLVGQLGRQAETIILPLELLRHLKPSEFKDLHEYHLWQKRQLKILEAGILLHPSIPVEKTNTFAINISDAIRSAEAKPLDTGKNSDTMRTFSNSVVSLAMRSPNGAPTNICHWANGYPVNVHLYMSLLQSIFDLKDETSVLDEVDELLDLMKKTWSTLGINRPIHNVCFTWLLFQQYVVTGQIEPDLLCASHSMLNEVANDAKKEKQSSYVTMLTSVLSSLQGWADKRLLAYHDYFRGGDIKQIENLLPLVLAASKILGSVTNSDGGSQEKRDKTILDSSGDRVEDYIRSSMKIAFEKVGLKENYAPSLPPLTRCYRDSKLQKLLKIASPCSVSCEEPHILGIEVDNNPHSCTSRGTQRLYIRLNTLHYLLSCISSLDKSLTLNPGAVPSMRRRLTNNQRAKGNNNGTLYFESANCSILAACKHVSEVASYRLIFLDSNFYFYDGLYVGDVANSRINHALKILKHSIKLMTAILTERAHALAVNEVMKASFDAFLMVLIAGGTSRAFNESDHHIIQEDFENLKHIFMEGLIAENVVEKEGQVVEGVISLMGMSTEQLMENLSIVTNETNGVGIIGNGHKLPMPPTTGKWNRTDPNTILRVLCYRNDKATNHFLKRTFHIPKR</sequence>
<feature type="domain" description="MHD2" evidence="2">
    <location>
        <begin position="749"/>
        <end position="857"/>
    </location>
</feature>